<proteinExistence type="predicted"/>
<reference evidence="1 2" key="2">
    <citation type="journal article" date="2010" name="Stand. Genomic Sci.">
        <title>Complete genome sequence of Desulfohalobium retbaense type strain (HR(100)).</title>
        <authorList>
            <person name="Spring S."/>
            <person name="Nolan M."/>
            <person name="Lapidus A."/>
            <person name="Glavina Del Rio T."/>
            <person name="Copeland A."/>
            <person name="Tice H."/>
            <person name="Cheng J.F."/>
            <person name="Lucas S."/>
            <person name="Land M."/>
            <person name="Chen F."/>
            <person name="Bruce D."/>
            <person name="Goodwin L."/>
            <person name="Pitluck S."/>
            <person name="Ivanova N."/>
            <person name="Mavromatis K."/>
            <person name="Mikhailova N."/>
            <person name="Pati A."/>
            <person name="Chen A."/>
            <person name="Palaniappan K."/>
            <person name="Hauser L."/>
            <person name="Chang Y.J."/>
            <person name="Jeffries C.D."/>
            <person name="Munk C."/>
            <person name="Kiss H."/>
            <person name="Chain P."/>
            <person name="Han C."/>
            <person name="Brettin T."/>
            <person name="Detter J.C."/>
            <person name="Schuler E."/>
            <person name="Goker M."/>
            <person name="Rohde M."/>
            <person name="Bristow J."/>
            <person name="Eisen J.A."/>
            <person name="Markowitz V."/>
            <person name="Hugenholtz P."/>
            <person name="Kyrpides N.C."/>
            <person name="Klenk H.P."/>
        </authorList>
    </citation>
    <scope>NUCLEOTIDE SEQUENCE [LARGE SCALE GENOMIC DNA]</scope>
    <source>
        <strain evidence="1 2">DSM 5692</strain>
    </source>
</reference>
<sequence>MASAQAVVLLWTFGLTANMPGSKAVRSFPLPGHA</sequence>
<dbReference type="KEGG" id="drt:Dret_1925"/>
<protein>
    <submittedName>
        <fullName evidence="1">Uncharacterized protein</fullName>
    </submittedName>
</protein>
<dbReference type="STRING" id="485915.Dret_1925"/>
<organism evidence="1 2">
    <name type="scientific">Desulfohalobium retbaense (strain ATCC 49708 / DSM 5692 / JCM 16813 / HR100)</name>
    <dbReference type="NCBI Taxonomy" id="485915"/>
    <lineage>
        <taxon>Bacteria</taxon>
        <taxon>Pseudomonadati</taxon>
        <taxon>Thermodesulfobacteriota</taxon>
        <taxon>Desulfovibrionia</taxon>
        <taxon>Desulfovibrionales</taxon>
        <taxon>Desulfohalobiaceae</taxon>
        <taxon>Desulfohalobium</taxon>
    </lineage>
</organism>
<gene>
    <name evidence="1" type="ordered locus">Dret_1925</name>
</gene>
<dbReference type="Proteomes" id="UP000001052">
    <property type="component" value="Chromosome"/>
</dbReference>
<evidence type="ECO:0000313" key="2">
    <source>
        <dbReference type="Proteomes" id="UP000001052"/>
    </source>
</evidence>
<evidence type="ECO:0000313" key="1">
    <source>
        <dbReference type="EMBL" id="ACV69209.1"/>
    </source>
</evidence>
<reference evidence="2" key="1">
    <citation type="submission" date="2009-09" db="EMBL/GenBank/DDBJ databases">
        <title>The complete chromosome of Desulfohalobium retbaense DSM 5692.</title>
        <authorList>
            <consortium name="US DOE Joint Genome Institute (JGI-PGF)"/>
            <person name="Lucas S."/>
            <person name="Copeland A."/>
            <person name="Lapidus A."/>
            <person name="Glavina del Rio T."/>
            <person name="Dalin E."/>
            <person name="Tice H."/>
            <person name="Bruce D."/>
            <person name="Goodwin L."/>
            <person name="Pitluck S."/>
            <person name="Kyrpides N."/>
            <person name="Mavromatis K."/>
            <person name="Ivanova N."/>
            <person name="Mikhailova N."/>
            <person name="Munk A.C."/>
            <person name="Brettin T."/>
            <person name="Detter J.C."/>
            <person name="Han C."/>
            <person name="Tapia R."/>
            <person name="Larimer F."/>
            <person name="Land M."/>
            <person name="Hauser L."/>
            <person name="Markowitz V."/>
            <person name="Cheng J.-F."/>
            <person name="Hugenholtz P."/>
            <person name="Woyke T."/>
            <person name="Wu D."/>
            <person name="Spring S."/>
            <person name="Klenk H.-P."/>
            <person name="Eisen J.A."/>
        </authorList>
    </citation>
    <scope>NUCLEOTIDE SEQUENCE [LARGE SCALE GENOMIC DNA]</scope>
    <source>
        <strain evidence="2">DSM 5692</strain>
    </source>
</reference>
<accession>C8X4I6</accession>
<dbReference type="AlphaFoldDB" id="C8X4I6"/>
<name>C8X4I6_DESRD</name>
<keyword evidence="2" id="KW-1185">Reference proteome</keyword>
<dbReference type="EMBL" id="CP001734">
    <property type="protein sequence ID" value="ACV69209.1"/>
    <property type="molecule type" value="Genomic_DNA"/>
</dbReference>
<dbReference type="HOGENOM" id="CLU_3373416_0_0_7"/>